<name>A0A917VUZ9_9ACTN</name>
<dbReference type="EMBL" id="BMPQ01000056">
    <property type="protein sequence ID" value="GGL16638.1"/>
    <property type="molecule type" value="Genomic_DNA"/>
</dbReference>
<dbReference type="AlphaFoldDB" id="A0A917VUZ9"/>
<reference evidence="2" key="2">
    <citation type="submission" date="2020-09" db="EMBL/GenBank/DDBJ databases">
        <authorList>
            <person name="Sun Q."/>
            <person name="Ohkuma M."/>
        </authorList>
    </citation>
    <scope>NUCLEOTIDE SEQUENCE</scope>
    <source>
        <strain evidence="2">JCM 3035</strain>
    </source>
</reference>
<proteinExistence type="predicted"/>
<feature type="region of interest" description="Disordered" evidence="1">
    <location>
        <begin position="1"/>
        <end position="38"/>
    </location>
</feature>
<feature type="compositionally biased region" description="Basic and acidic residues" evidence="1">
    <location>
        <begin position="10"/>
        <end position="32"/>
    </location>
</feature>
<sequence length="63" mass="6820">MIGARRAAGRVREQGDKRVLAGANDHGKDVREWGSVSPPAFRSATPKEHALCRCGLACEESWA</sequence>
<comment type="caution">
    <text evidence="2">The sequence shown here is derived from an EMBL/GenBank/DDBJ whole genome shotgun (WGS) entry which is preliminary data.</text>
</comment>
<evidence type="ECO:0000313" key="3">
    <source>
        <dbReference type="Proteomes" id="UP000637788"/>
    </source>
</evidence>
<dbReference type="Proteomes" id="UP000637788">
    <property type="component" value="Unassembled WGS sequence"/>
</dbReference>
<gene>
    <name evidence="2" type="ORF">GCM10010094_91840</name>
</gene>
<accession>A0A917VUZ9</accession>
<keyword evidence="3" id="KW-1185">Reference proteome</keyword>
<evidence type="ECO:0000256" key="1">
    <source>
        <dbReference type="SAM" id="MobiDB-lite"/>
    </source>
</evidence>
<evidence type="ECO:0000313" key="2">
    <source>
        <dbReference type="EMBL" id="GGL16638.1"/>
    </source>
</evidence>
<protein>
    <submittedName>
        <fullName evidence="2">Uncharacterized protein</fullName>
    </submittedName>
</protein>
<reference evidence="2" key="1">
    <citation type="journal article" date="2014" name="Int. J. Syst. Evol. Microbiol.">
        <title>Complete genome sequence of Corynebacterium casei LMG S-19264T (=DSM 44701T), isolated from a smear-ripened cheese.</title>
        <authorList>
            <consortium name="US DOE Joint Genome Institute (JGI-PGF)"/>
            <person name="Walter F."/>
            <person name="Albersmeier A."/>
            <person name="Kalinowski J."/>
            <person name="Ruckert C."/>
        </authorList>
    </citation>
    <scope>NUCLEOTIDE SEQUENCE</scope>
    <source>
        <strain evidence="2">JCM 3035</strain>
    </source>
</reference>
<organism evidence="2 3">
    <name type="scientific">Streptomyces flaveus</name>
    <dbReference type="NCBI Taxonomy" id="66370"/>
    <lineage>
        <taxon>Bacteria</taxon>
        <taxon>Bacillati</taxon>
        <taxon>Actinomycetota</taxon>
        <taxon>Actinomycetes</taxon>
        <taxon>Kitasatosporales</taxon>
        <taxon>Streptomycetaceae</taxon>
        <taxon>Streptomyces</taxon>
        <taxon>Streptomyces aurantiacus group</taxon>
    </lineage>
</organism>